<organism evidence="1 2">
    <name type="scientific">Agrococcus carbonis</name>
    <dbReference type="NCBI Taxonomy" id="684552"/>
    <lineage>
        <taxon>Bacteria</taxon>
        <taxon>Bacillati</taxon>
        <taxon>Actinomycetota</taxon>
        <taxon>Actinomycetes</taxon>
        <taxon>Micrococcales</taxon>
        <taxon>Microbacteriaceae</taxon>
        <taxon>Agrococcus</taxon>
    </lineage>
</organism>
<dbReference type="GO" id="GO:0006487">
    <property type="term" value="P:protein N-linked glycosylation"/>
    <property type="evidence" value="ECO:0007669"/>
    <property type="project" value="TreeGrafter"/>
</dbReference>
<evidence type="ECO:0000313" key="1">
    <source>
        <dbReference type="EMBL" id="SDR71947.1"/>
    </source>
</evidence>
<keyword evidence="2" id="KW-1185">Reference proteome</keyword>
<dbReference type="GO" id="GO:0046921">
    <property type="term" value="F:alpha-(1-&gt;6)-fucosyltransferase activity"/>
    <property type="evidence" value="ECO:0007669"/>
    <property type="project" value="TreeGrafter"/>
</dbReference>
<sequence length="323" mass="36865">MTATPERVLLIKAKGGLGNRMLSACTGLVLAELTGRTAVIDWRDGDYLPLGDDAYPALFDGPGGHVAAEFDDRVDVAPALWRGRLDEHPFQIIDDRFPGEHSSPFVYRRLSIDLAHPDVPEPIAVFWSYLPKMARIRRRASRAPAFRGMGHEQLTRWALERWFRPNARVRSALERLFPDDARPRIGVHIRYTDRKVSLDRVFRETRRLRERAPDARIFLATDNAAVQARFREAFDDVLVIEKALGADDRSLHQQTETDDPLREAENALVDMWGLAGCHWLVHSRHSTFSVAAALIGGIPRSRQRDVDRWNPRVVGKRWVQTWA</sequence>
<name>A0A1H1LBZ2_9MICO</name>
<dbReference type="Gene3D" id="3.40.50.11340">
    <property type="match status" value="1"/>
</dbReference>
<dbReference type="RefSeq" id="WP_092665595.1">
    <property type="nucleotide sequence ID" value="NZ_LT629734.1"/>
</dbReference>
<dbReference type="Gene3D" id="3.40.50.11350">
    <property type="match status" value="1"/>
</dbReference>
<dbReference type="OrthoDB" id="5088636at2"/>
<dbReference type="PANTHER" id="PTHR13132">
    <property type="entry name" value="ALPHA- 1,6 -FUCOSYLTRANSFERASE"/>
    <property type="match status" value="1"/>
</dbReference>
<gene>
    <name evidence="1" type="ORF">SAMN04489719_0520</name>
</gene>
<evidence type="ECO:0000313" key="2">
    <source>
        <dbReference type="Proteomes" id="UP000199649"/>
    </source>
</evidence>
<dbReference type="PANTHER" id="PTHR13132:SF29">
    <property type="entry name" value="ALPHA-(1,6)-FUCOSYLTRANSFERASE"/>
    <property type="match status" value="1"/>
</dbReference>
<accession>A0A1H1LBZ2</accession>
<dbReference type="Proteomes" id="UP000199649">
    <property type="component" value="Chromosome I"/>
</dbReference>
<protein>
    <submittedName>
        <fullName evidence="1">Nodulation protein Z (NodZ)</fullName>
    </submittedName>
</protein>
<dbReference type="STRING" id="684552.SAMN04489719_0520"/>
<dbReference type="EMBL" id="LT629734">
    <property type="protein sequence ID" value="SDR71947.1"/>
    <property type="molecule type" value="Genomic_DNA"/>
</dbReference>
<proteinExistence type="predicted"/>
<reference evidence="2" key="1">
    <citation type="submission" date="2016-10" db="EMBL/GenBank/DDBJ databases">
        <authorList>
            <person name="Varghese N."/>
            <person name="Submissions S."/>
        </authorList>
    </citation>
    <scope>NUCLEOTIDE SEQUENCE [LARGE SCALE GENOMIC DNA]</scope>
    <source>
        <strain evidence="2">DSM 22965</strain>
    </source>
</reference>
<dbReference type="AlphaFoldDB" id="A0A1H1LBZ2"/>